<feature type="transmembrane region" description="Helical" evidence="1">
    <location>
        <begin position="59"/>
        <end position="79"/>
    </location>
</feature>
<name>A0A6H0A0N8_LYSSH</name>
<evidence type="ECO:0000313" key="2">
    <source>
        <dbReference type="EMBL" id="QIS31123.1"/>
    </source>
</evidence>
<dbReference type="RefSeq" id="WP_031417235.1">
    <property type="nucleotide sequence ID" value="NZ_CP064071.1"/>
</dbReference>
<proteinExistence type="predicted"/>
<keyword evidence="1" id="KW-1133">Transmembrane helix</keyword>
<feature type="transmembrane region" description="Helical" evidence="1">
    <location>
        <begin position="28"/>
        <end position="47"/>
    </location>
</feature>
<evidence type="ECO:0000256" key="1">
    <source>
        <dbReference type="SAM" id="Phobius"/>
    </source>
</evidence>
<dbReference type="AlphaFoldDB" id="A0A6H0A0N8"/>
<keyword evidence="2" id="KW-0614">Plasmid</keyword>
<sequence>MPLIILPVLLLAIFGINSLSTFFLEENVLFSLGNAFNFLFTWGYLEIDNTKKFASLYKTLNIMKTIFWMSICLFIIFQLKKQFTKSKAKKNGEDTQ</sequence>
<accession>A0A6H0A0N8</accession>
<organism evidence="2">
    <name type="scientific">Lysinibacillus sphaericus</name>
    <name type="common">Bacillus sphaericus</name>
    <dbReference type="NCBI Taxonomy" id="1421"/>
    <lineage>
        <taxon>Bacteria</taxon>
        <taxon>Bacillati</taxon>
        <taxon>Bacillota</taxon>
        <taxon>Bacilli</taxon>
        <taxon>Bacillales</taxon>
        <taxon>Bacillaceae</taxon>
        <taxon>Lysinibacillus</taxon>
    </lineage>
</organism>
<keyword evidence="1" id="KW-0812">Transmembrane</keyword>
<keyword evidence="1" id="KW-0472">Membrane</keyword>
<geneLocation type="plasmid" evidence="2">
    <name>pSSII-1</name>
</geneLocation>
<protein>
    <submittedName>
        <fullName evidence="2">Uncharacterized protein</fullName>
    </submittedName>
</protein>
<reference evidence="2" key="1">
    <citation type="submission" date="2020-02" db="EMBL/GenBank/DDBJ databases">
        <authorList>
            <person name="Hu X."/>
            <person name="Yuan Z."/>
            <person name="Cheng J."/>
            <person name="Geng P."/>
        </authorList>
    </citation>
    <scope>NUCLEOTIDE SEQUENCE</scope>
    <source>
        <strain evidence="2">SSII-1</strain>
        <plasmid evidence="2">pSSII-1</plasmid>
    </source>
</reference>
<dbReference type="EMBL" id="MT075580">
    <property type="protein sequence ID" value="QIS31123.1"/>
    <property type="molecule type" value="Genomic_DNA"/>
</dbReference>